<evidence type="ECO:0000313" key="2">
    <source>
        <dbReference type="Proteomes" id="UP000789396"/>
    </source>
</evidence>
<reference evidence="1" key="1">
    <citation type="submission" date="2021-06" db="EMBL/GenBank/DDBJ databases">
        <authorList>
            <person name="Kallberg Y."/>
            <person name="Tangrot J."/>
            <person name="Rosling A."/>
        </authorList>
    </citation>
    <scope>NUCLEOTIDE SEQUENCE</scope>
    <source>
        <strain evidence="1">IN212</strain>
    </source>
</reference>
<dbReference type="EMBL" id="CAJVPZ010002733">
    <property type="protein sequence ID" value="CAG8518458.1"/>
    <property type="molecule type" value="Genomic_DNA"/>
</dbReference>
<proteinExistence type="predicted"/>
<gene>
    <name evidence="1" type="ORF">RFULGI_LOCUS3235</name>
</gene>
<keyword evidence="2" id="KW-1185">Reference proteome</keyword>
<dbReference type="AlphaFoldDB" id="A0A9N9F9E2"/>
<dbReference type="Proteomes" id="UP000789396">
    <property type="component" value="Unassembled WGS sequence"/>
</dbReference>
<protein>
    <submittedName>
        <fullName evidence="1">18922_t:CDS:1</fullName>
    </submittedName>
</protein>
<sequence>MEPNQRLLEINPNDLIECDISELIEKYQLNNTPTIQIENIEHNESNEDNSKYLK</sequence>
<comment type="caution">
    <text evidence="1">The sequence shown here is derived from an EMBL/GenBank/DDBJ whole genome shotgun (WGS) entry which is preliminary data.</text>
</comment>
<organism evidence="1 2">
    <name type="scientific">Racocetra fulgida</name>
    <dbReference type="NCBI Taxonomy" id="60492"/>
    <lineage>
        <taxon>Eukaryota</taxon>
        <taxon>Fungi</taxon>
        <taxon>Fungi incertae sedis</taxon>
        <taxon>Mucoromycota</taxon>
        <taxon>Glomeromycotina</taxon>
        <taxon>Glomeromycetes</taxon>
        <taxon>Diversisporales</taxon>
        <taxon>Gigasporaceae</taxon>
        <taxon>Racocetra</taxon>
    </lineage>
</organism>
<accession>A0A9N9F9E2</accession>
<name>A0A9N9F9E2_9GLOM</name>
<evidence type="ECO:0000313" key="1">
    <source>
        <dbReference type="EMBL" id="CAG8518458.1"/>
    </source>
</evidence>